<dbReference type="EC" id="2.7.1.33" evidence="6"/>
<evidence type="ECO:0000256" key="3">
    <source>
        <dbReference type="ARBA" id="ARBA00022741"/>
    </source>
</evidence>
<dbReference type="CDD" id="cd24015">
    <property type="entry name" value="ASKHA_NBD_PanK-III"/>
    <property type="match status" value="1"/>
</dbReference>
<comment type="pathway">
    <text evidence="6">Cofactor biosynthesis; coenzyme A biosynthesis; CoA from (R)-pantothenate: step 1/5.</text>
</comment>
<dbReference type="RefSeq" id="WP_219287938.1">
    <property type="nucleotide sequence ID" value="NZ_RPHB01000003.1"/>
</dbReference>
<reference evidence="7 8" key="1">
    <citation type="journal article" date="2020" name="Syst. Appl. Microbiol.">
        <title>Arthrospiribacter ruber gen. nov., sp. nov., a novel bacterium isolated from Arthrospira cultures.</title>
        <authorList>
            <person name="Waleron M."/>
            <person name="Misztak A."/>
            <person name="Waleron M.M."/>
            <person name="Furmaniak M."/>
            <person name="Mrozik A."/>
            <person name="Waleron K."/>
        </authorList>
    </citation>
    <scope>NUCLEOTIDE SEQUENCE [LARGE SCALE GENOMIC DNA]</scope>
    <source>
        <strain evidence="7 8">DPMB0001</strain>
    </source>
</reference>
<keyword evidence="6" id="KW-0630">Potassium</keyword>
<dbReference type="GO" id="GO:0005737">
    <property type="term" value="C:cytoplasm"/>
    <property type="evidence" value="ECO:0007669"/>
    <property type="project" value="UniProtKB-SubCell"/>
</dbReference>
<evidence type="ECO:0000256" key="4">
    <source>
        <dbReference type="ARBA" id="ARBA00022777"/>
    </source>
</evidence>
<accession>A0A951IWZ5</accession>
<protein>
    <recommendedName>
        <fullName evidence="6">Type III pantothenate kinase</fullName>
        <ecNumber evidence="6">2.7.1.33</ecNumber>
    </recommendedName>
    <alternativeName>
        <fullName evidence="6">PanK-III</fullName>
    </alternativeName>
    <alternativeName>
        <fullName evidence="6">Pantothenic acid kinase</fullName>
    </alternativeName>
</protein>
<dbReference type="HAMAP" id="MF_01274">
    <property type="entry name" value="Pantothen_kinase_3"/>
    <property type="match status" value="1"/>
</dbReference>
<organism evidence="7 8">
    <name type="scientific">Arthrospiribacter ruber</name>
    <dbReference type="NCBI Taxonomy" id="2487934"/>
    <lineage>
        <taxon>Bacteria</taxon>
        <taxon>Pseudomonadati</taxon>
        <taxon>Bacteroidota</taxon>
        <taxon>Cytophagia</taxon>
        <taxon>Cytophagales</taxon>
        <taxon>Cyclobacteriaceae</taxon>
        <taxon>Arthrospiribacter</taxon>
    </lineage>
</organism>
<name>A0A951IWZ5_9BACT</name>
<dbReference type="EMBL" id="RPHB01000003">
    <property type="protein sequence ID" value="MBW3467672.1"/>
    <property type="molecule type" value="Genomic_DNA"/>
</dbReference>
<feature type="binding site" evidence="6">
    <location>
        <position position="115"/>
    </location>
    <ligand>
        <name>ATP</name>
        <dbReference type="ChEBI" id="CHEBI:30616"/>
    </ligand>
</feature>
<evidence type="ECO:0000256" key="6">
    <source>
        <dbReference type="HAMAP-Rule" id="MF_01274"/>
    </source>
</evidence>
<sequence>MNNLIVDIGNSRIKAAVFVRDKLIQEAAFEDLDALSVFSKGLDFSKCIISSVKYTEEQLKERLGFVFLFLDKETPIPINNLYQSPETLGVDRKAAVVGSRAIVKQGALLTIDLGSCITYEILDGEDRYFGGSITPGLKMRFKSMNQYTARLPLVDLEPWKVPALTGNTTETCLQSGVYHGILHEIEGFIHAYQKAYPELKVLICGGDSKVFESLTKDHIFVIPNLVLYGLNRILSYNVNLQ</sequence>
<gene>
    <name evidence="6" type="primary">coaX</name>
    <name evidence="7" type="ORF">EGN73_07565</name>
</gene>
<feature type="binding site" evidence="6">
    <location>
        <begin position="89"/>
        <end position="92"/>
    </location>
    <ligand>
        <name>substrate</name>
    </ligand>
</feature>
<evidence type="ECO:0000313" key="7">
    <source>
        <dbReference type="EMBL" id="MBW3467672.1"/>
    </source>
</evidence>
<feature type="binding site" evidence="6">
    <location>
        <position position="169"/>
    </location>
    <ligand>
        <name>substrate</name>
    </ligand>
</feature>
<dbReference type="PANTHER" id="PTHR34265:SF1">
    <property type="entry name" value="TYPE III PANTOTHENATE KINASE"/>
    <property type="match status" value="1"/>
</dbReference>
<evidence type="ECO:0000256" key="5">
    <source>
        <dbReference type="ARBA" id="ARBA00022840"/>
    </source>
</evidence>
<dbReference type="GO" id="GO:0005524">
    <property type="term" value="F:ATP binding"/>
    <property type="evidence" value="ECO:0007669"/>
    <property type="project" value="UniProtKB-UniRule"/>
</dbReference>
<feature type="active site" description="Proton acceptor" evidence="6">
    <location>
        <position position="91"/>
    </location>
</feature>
<keyword evidence="2 6" id="KW-0808">Transferase</keyword>
<dbReference type="PANTHER" id="PTHR34265">
    <property type="entry name" value="TYPE III PANTOTHENATE KINASE"/>
    <property type="match status" value="1"/>
</dbReference>
<keyword evidence="5 6" id="KW-0067">ATP-binding</keyword>
<keyword evidence="4 6" id="KW-0418">Kinase</keyword>
<keyword evidence="6" id="KW-0963">Cytoplasm</keyword>
<comment type="cofactor">
    <cofactor evidence="6">
        <name>NH4(+)</name>
        <dbReference type="ChEBI" id="CHEBI:28938"/>
    </cofactor>
    <cofactor evidence="6">
        <name>K(+)</name>
        <dbReference type="ChEBI" id="CHEBI:29103"/>
    </cofactor>
    <text evidence="6">A monovalent cation. Ammonium or potassium.</text>
</comment>
<comment type="catalytic activity">
    <reaction evidence="6">
        <text>(R)-pantothenate + ATP = (R)-4'-phosphopantothenate + ADP + H(+)</text>
        <dbReference type="Rhea" id="RHEA:16373"/>
        <dbReference type="ChEBI" id="CHEBI:10986"/>
        <dbReference type="ChEBI" id="CHEBI:15378"/>
        <dbReference type="ChEBI" id="CHEBI:29032"/>
        <dbReference type="ChEBI" id="CHEBI:30616"/>
        <dbReference type="ChEBI" id="CHEBI:456216"/>
        <dbReference type="EC" id="2.7.1.33"/>
    </reaction>
</comment>
<dbReference type="GO" id="GO:0046872">
    <property type="term" value="F:metal ion binding"/>
    <property type="evidence" value="ECO:0007669"/>
    <property type="project" value="UniProtKB-KW"/>
</dbReference>
<comment type="subunit">
    <text evidence="6">Homodimer.</text>
</comment>
<dbReference type="NCBIfam" id="TIGR00671">
    <property type="entry name" value="baf"/>
    <property type="match status" value="1"/>
</dbReference>
<comment type="similarity">
    <text evidence="6">Belongs to the type III pantothenate kinase family.</text>
</comment>
<dbReference type="AlphaFoldDB" id="A0A951IWZ5"/>
<proteinExistence type="inferred from homology"/>
<comment type="caution">
    <text evidence="7">The sequence shown here is derived from an EMBL/GenBank/DDBJ whole genome shotgun (WGS) entry which is preliminary data.</text>
</comment>
<evidence type="ECO:0000256" key="2">
    <source>
        <dbReference type="ARBA" id="ARBA00022679"/>
    </source>
</evidence>
<comment type="subcellular location">
    <subcellularLocation>
        <location evidence="1 6">Cytoplasm</location>
    </subcellularLocation>
</comment>
<feature type="binding site" evidence="6">
    <location>
        <position position="112"/>
    </location>
    <ligand>
        <name>K(+)</name>
        <dbReference type="ChEBI" id="CHEBI:29103"/>
    </ligand>
</feature>
<dbReference type="Proteomes" id="UP000727490">
    <property type="component" value="Unassembled WGS sequence"/>
</dbReference>
<feature type="binding site" evidence="6">
    <location>
        <begin position="7"/>
        <end position="14"/>
    </location>
    <ligand>
        <name>ATP</name>
        <dbReference type="ChEBI" id="CHEBI:30616"/>
    </ligand>
</feature>
<keyword evidence="6" id="KW-0479">Metal-binding</keyword>
<feature type="binding site" evidence="6">
    <location>
        <position position="82"/>
    </location>
    <ligand>
        <name>substrate</name>
    </ligand>
</feature>
<comment type="function">
    <text evidence="6">Catalyzes the phosphorylation of pantothenate (Pan), the first step in CoA biosynthesis.</text>
</comment>
<evidence type="ECO:0000256" key="1">
    <source>
        <dbReference type="ARBA" id="ARBA00004496"/>
    </source>
</evidence>
<dbReference type="GO" id="GO:0004594">
    <property type="term" value="F:pantothenate kinase activity"/>
    <property type="evidence" value="ECO:0007669"/>
    <property type="project" value="UniProtKB-UniRule"/>
</dbReference>
<keyword evidence="6" id="KW-0173">Coenzyme A biosynthesis</keyword>
<dbReference type="GO" id="GO:0015937">
    <property type="term" value="P:coenzyme A biosynthetic process"/>
    <property type="evidence" value="ECO:0007669"/>
    <property type="project" value="UniProtKB-UniRule"/>
</dbReference>
<dbReference type="Pfam" id="PF03309">
    <property type="entry name" value="Pan_kinase"/>
    <property type="match status" value="1"/>
</dbReference>
<dbReference type="InterPro" id="IPR004619">
    <property type="entry name" value="Type_III_PanK"/>
</dbReference>
<keyword evidence="8" id="KW-1185">Reference proteome</keyword>
<evidence type="ECO:0000313" key="8">
    <source>
        <dbReference type="Proteomes" id="UP000727490"/>
    </source>
</evidence>
<keyword evidence="3 6" id="KW-0547">Nucleotide-binding</keyword>